<dbReference type="SMART" id="SM00506">
    <property type="entry name" value="A1pp"/>
    <property type="match status" value="1"/>
</dbReference>
<dbReference type="eggNOG" id="KOG2134">
    <property type="taxonomic scope" value="Eukaryota"/>
</dbReference>
<dbReference type="InterPro" id="IPR002589">
    <property type="entry name" value="Macro_dom"/>
</dbReference>
<dbReference type="InterPro" id="IPR043472">
    <property type="entry name" value="Macro_dom-like"/>
</dbReference>
<reference evidence="3" key="1">
    <citation type="submission" date="2011-02" db="EMBL/GenBank/DDBJ databases">
        <title>The Genome Sequence of Capsaspora owczarzaki ATCC 30864.</title>
        <authorList>
            <person name="Russ C."/>
            <person name="Cuomo C."/>
            <person name="Burger G."/>
            <person name="Gray M.W."/>
            <person name="Holland P.W.H."/>
            <person name="King N."/>
            <person name="Lang F.B.F."/>
            <person name="Roger A.J."/>
            <person name="Ruiz-Trillo I."/>
            <person name="Young S.K."/>
            <person name="Zeng Q."/>
            <person name="Gargeya S."/>
            <person name="Alvarado L."/>
            <person name="Berlin A."/>
            <person name="Chapman S.B."/>
            <person name="Chen Z."/>
            <person name="Freedman E."/>
            <person name="Gellesch M."/>
            <person name="Goldberg J."/>
            <person name="Griggs A."/>
            <person name="Gujja S."/>
            <person name="Heilman E."/>
            <person name="Heiman D."/>
            <person name="Howarth C."/>
            <person name="Mehta T."/>
            <person name="Neiman D."/>
            <person name="Pearson M."/>
            <person name="Roberts A."/>
            <person name="Saif S."/>
            <person name="Shea T."/>
            <person name="Shenoy N."/>
            <person name="Sisk P."/>
            <person name="Stolte C."/>
            <person name="Sykes S."/>
            <person name="White J."/>
            <person name="Yandava C."/>
            <person name="Haas B."/>
            <person name="Nusbaum C."/>
            <person name="Birren B."/>
        </authorList>
    </citation>
    <scope>NUCLEOTIDE SEQUENCE</scope>
    <source>
        <strain evidence="3">ATCC 30864</strain>
    </source>
</reference>
<dbReference type="Pfam" id="PF01661">
    <property type="entry name" value="Macro"/>
    <property type="match status" value="1"/>
</dbReference>
<evidence type="ECO:0000313" key="2">
    <source>
        <dbReference type="EMBL" id="KJE88415.1"/>
    </source>
</evidence>
<name>A0A0D2WGA5_CAPO3</name>
<dbReference type="STRING" id="595528.A0A0D2WGA5"/>
<dbReference type="PANTHER" id="PTHR11106">
    <property type="entry name" value="GANGLIOSIDE INDUCED DIFFERENTIATION ASSOCIATED PROTEIN 2-RELATED"/>
    <property type="match status" value="1"/>
</dbReference>
<gene>
    <name evidence="2" type="ORF">CAOG_000073</name>
</gene>
<protein>
    <recommendedName>
        <fullName evidence="1">Macro domain-containing protein</fullName>
    </recommendedName>
</protein>
<evidence type="ECO:0000313" key="3">
    <source>
        <dbReference type="Proteomes" id="UP000008743"/>
    </source>
</evidence>
<dbReference type="AlphaFoldDB" id="A0A0D2WGA5"/>
<feature type="domain" description="Macro" evidence="1">
    <location>
        <begin position="272"/>
        <end position="389"/>
    </location>
</feature>
<dbReference type="PANTHER" id="PTHR11106:SF27">
    <property type="entry name" value="MACRO DOMAIN-CONTAINING PROTEIN"/>
    <property type="match status" value="1"/>
</dbReference>
<dbReference type="InParanoid" id="A0A0D2WGA5"/>
<dbReference type="OrthoDB" id="3512845at2759"/>
<dbReference type="Proteomes" id="UP000008743">
    <property type="component" value="Unassembled WGS sequence"/>
</dbReference>
<organism evidence="2 3">
    <name type="scientific">Capsaspora owczarzaki (strain ATCC 30864)</name>
    <dbReference type="NCBI Taxonomy" id="595528"/>
    <lineage>
        <taxon>Eukaryota</taxon>
        <taxon>Filasterea</taxon>
        <taxon>Capsaspora</taxon>
    </lineage>
</organism>
<dbReference type="PhylomeDB" id="A0A0D2WGA5"/>
<accession>A0A0D2WGA5</accession>
<sequence length="391" mass="42741">MKQLMISPPFQIQPSQMEPEGPTCILQHRGTLLAVRAAPLLMQAAPHEELVITDGDDEPRICPVVFAPFTLGRGFALDIRIRGCSRQAAVLDVKAAAHGGTFAYIQPTPGNTIVVRPSFPPGAKAIASNSIALPLFDGDQVLLHPEVSLTVKLIEDGTHRIVRALTERSMQVDSLASETPVPRPLAQSEPMRLDDDADATPANNFATTLAFPSISTSTYMFDAELASILLVEAVEEFLDAHPDPRIQLLLVDISDSKTNRLVQEKYTRRDKRFKVIVSDLTRVNCRFIVNAANERLTAGGAGTNKAINLAVGPSLHAETKRLYSSAEAGKAYPVKVPSPRRVRFEYVIHVVGPNMNPQRPQCLHNNYEKGSQLLSATYRAMFSTFAKLASV</sequence>
<evidence type="ECO:0000259" key="1">
    <source>
        <dbReference type="SMART" id="SM00506"/>
    </source>
</evidence>
<dbReference type="EMBL" id="KE346360">
    <property type="protein sequence ID" value="KJE88415.1"/>
    <property type="molecule type" value="Genomic_DNA"/>
</dbReference>
<dbReference type="Gene3D" id="3.40.220.10">
    <property type="entry name" value="Leucine Aminopeptidase, subunit E, domain 1"/>
    <property type="match status" value="2"/>
</dbReference>
<dbReference type="SUPFAM" id="SSF52949">
    <property type="entry name" value="Macro domain-like"/>
    <property type="match status" value="2"/>
</dbReference>
<proteinExistence type="predicted"/>
<keyword evidence="3" id="KW-1185">Reference proteome</keyword>